<dbReference type="OrthoDB" id="8249012at2759"/>
<dbReference type="STRING" id="1182545.A0A072P901"/>
<dbReference type="RefSeq" id="XP_013258802.1">
    <property type="nucleotide sequence ID" value="XM_013403348.1"/>
</dbReference>
<dbReference type="EMBL" id="AMGV01000006">
    <property type="protein sequence ID" value="KEF56212.1"/>
    <property type="molecule type" value="Genomic_DNA"/>
</dbReference>
<dbReference type="VEuPathDB" id="FungiDB:A1O9_07793"/>
<organism evidence="2 3">
    <name type="scientific">Exophiala aquamarina CBS 119918</name>
    <dbReference type="NCBI Taxonomy" id="1182545"/>
    <lineage>
        <taxon>Eukaryota</taxon>
        <taxon>Fungi</taxon>
        <taxon>Dikarya</taxon>
        <taxon>Ascomycota</taxon>
        <taxon>Pezizomycotina</taxon>
        <taxon>Eurotiomycetes</taxon>
        <taxon>Chaetothyriomycetidae</taxon>
        <taxon>Chaetothyriales</taxon>
        <taxon>Herpotrichiellaceae</taxon>
        <taxon>Exophiala</taxon>
    </lineage>
</organism>
<gene>
    <name evidence="2" type="ORF">A1O9_07793</name>
</gene>
<evidence type="ECO:0000256" key="1">
    <source>
        <dbReference type="SAM" id="MobiDB-lite"/>
    </source>
</evidence>
<dbReference type="PANTHER" id="PTHR21521">
    <property type="entry name" value="AMUN, ISOFORM A"/>
    <property type="match status" value="1"/>
</dbReference>
<name>A0A072P901_9EURO</name>
<dbReference type="PANTHER" id="PTHR21521:SF0">
    <property type="entry name" value="AMUN, ISOFORM A"/>
    <property type="match status" value="1"/>
</dbReference>
<evidence type="ECO:0008006" key="4">
    <source>
        <dbReference type="Google" id="ProtNLM"/>
    </source>
</evidence>
<feature type="region of interest" description="Disordered" evidence="1">
    <location>
        <begin position="250"/>
        <end position="285"/>
    </location>
</feature>
<evidence type="ECO:0000313" key="2">
    <source>
        <dbReference type="EMBL" id="KEF56212.1"/>
    </source>
</evidence>
<dbReference type="AlphaFoldDB" id="A0A072P901"/>
<sequence>MSSLPLPSSTTLSAFKVALELYPSIAEKVYRSKLKDSKKINEALERDRWRFEELPLSVAEVKKGKPNKTEAYMSKKTVERLVQWKITHGHSRPFLPAMVRKNDASAVEQQTSIAFEKLQSSSSAPPKPTLIAALDMVCKLTGIGPATGTLILNIFDPEHIPFFQDEMFLWFFPDLKGAKLKYTQKEYLQLYDAVAPVLESLGVQAVELEKVAYVLWHKDLLEDDDSSKLEKVLSGASNVVGEEAKAKPMKMLETAKSGKSVKRQAEAANDVDLPSSKRQSRRKRS</sequence>
<proteinExistence type="predicted"/>
<dbReference type="GeneID" id="25282706"/>
<dbReference type="Proteomes" id="UP000027920">
    <property type="component" value="Unassembled WGS sequence"/>
</dbReference>
<protein>
    <recommendedName>
        <fullName evidence="4">ADA HAT complex component 1</fullName>
    </recommendedName>
</protein>
<keyword evidence="3" id="KW-1185">Reference proteome</keyword>
<evidence type="ECO:0000313" key="3">
    <source>
        <dbReference type="Proteomes" id="UP000027920"/>
    </source>
</evidence>
<dbReference type="HOGENOM" id="CLU_048127_1_1_1"/>
<accession>A0A072P901</accession>
<reference evidence="2 3" key="1">
    <citation type="submission" date="2013-03" db="EMBL/GenBank/DDBJ databases">
        <title>The Genome Sequence of Exophiala aquamarina CBS 119918.</title>
        <authorList>
            <consortium name="The Broad Institute Genomics Platform"/>
            <person name="Cuomo C."/>
            <person name="de Hoog S."/>
            <person name="Gorbushina A."/>
            <person name="Walker B."/>
            <person name="Young S.K."/>
            <person name="Zeng Q."/>
            <person name="Gargeya S."/>
            <person name="Fitzgerald M."/>
            <person name="Haas B."/>
            <person name="Abouelleil A."/>
            <person name="Allen A.W."/>
            <person name="Alvarado L."/>
            <person name="Arachchi H.M."/>
            <person name="Berlin A.M."/>
            <person name="Chapman S.B."/>
            <person name="Gainer-Dewar J."/>
            <person name="Goldberg J."/>
            <person name="Griggs A."/>
            <person name="Gujja S."/>
            <person name="Hansen M."/>
            <person name="Howarth C."/>
            <person name="Imamovic A."/>
            <person name="Ireland A."/>
            <person name="Larimer J."/>
            <person name="McCowan C."/>
            <person name="Murphy C."/>
            <person name="Pearson M."/>
            <person name="Poon T.W."/>
            <person name="Priest M."/>
            <person name="Roberts A."/>
            <person name="Saif S."/>
            <person name="Shea T."/>
            <person name="Sisk P."/>
            <person name="Sykes S."/>
            <person name="Wortman J."/>
            <person name="Nusbaum C."/>
            <person name="Birren B."/>
        </authorList>
    </citation>
    <scope>NUCLEOTIDE SEQUENCE [LARGE SCALE GENOMIC DNA]</scope>
    <source>
        <strain evidence="2 3">CBS 119918</strain>
    </source>
</reference>
<comment type="caution">
    <text evidence="2">The sequence shown here is derived from an EMBL/GenBank/DDBJ whole genome shotgun (WGS) entry which is preliminary data.</text>
</comment>